<dbReference type="InterPro" id="IPR018717">
    <property type="entry name" value="DUF2241"/>
</dbReference>
<dbReference type="GO" id="GO:0006520">
    <property type="term" value="P:amino acid metabolic process"/>
    <property type="evidence" value="ECO:0007669"/>
    <property type="project" value="UniProtKB-ARBA"/>
</dbReference>
<evidence type="ECO:0000259" key="1">
    <source>
        <dbReference type="Pfam" id="PF10000"/>
    </source>
</evidence>
<dbReference type="EMBL" id="KZ851861">
    <property type="protein sequence ID" value="RDK39312.1"/>
    <property type="molecule type" value="Genomic_DNA"/>
</dbReference>
<dbReference type="GO" id="GO:0046394">
    <property type="term" value="P:carboxylic acid biosynthetic process"/>
    <property type="evidence" value="ECO:0007669"/>
    <property type="project" value="UniProtKB-ARBA"/>
</dbReference>
<dbReference type="InterPro" id="IPR045865">
    <property type="entry name" value="ACT-like_dom_sf"/>
</dbReference>
<gene>
    <name evidence="2" type="ORF">M752DRAFT_278316</name>
</gene>
<dbReference type="SUPFAM" id="SSF55021">
    <property type="entry name" value="ACT-like"/>
    <property type="match status" value="2"/>
</dbReference>
<reference evidence="2 3" key="1">
    <citation type="submission" date="2018-07" db="EMBL/GenBank/DDBJ databases">
        <title>Section-level genome sequencing of Aspergillus section Nigri to investigate inter- and intra-species variation.</title>
        <authorList>
            <consortium name="DOE Joint Genome Institute"/>
            <person name="Vesth T.C."/>
            <person name="Nybo J.L."/>
            <person name="Theobald S."/>
            <person name="Frisvad J.C."/>
            <person name="Larsen T.O."/>
            <person name="Nielsen K.F."/>
            <person name="Hoof J.B."/>
            <person name="Brandl J."/>
            <person name="Salamov A."/>
            <person name="Riley R."/>
            <person name="Gladden J.M."/>
            <person name="Phatale P."/>
            <person name="Nielsen M.T."/>
            <person name="Lyhne E.K."/>
            <person name="Kogle M.E."/>
            <person name="Strasser K."/>
            <person name="McDonnell E."/>
            <person name="Barry K."/>
            <person name="Clum A."/>
            <person name="Chen C."/>
            <person name="Nolan M."/>
            <person name="Sandor L."/>
            <person name="Kuo A."/>
            <person name="Lipzen A."/>
            <person name="Hainaut M."/>
            <person name="Drula E."/>
            <person name="Tsang A."/>
            <person name="Magnuson J.K."/>
            <person name="Henrissat B."/>
            <person name="Wiebenga A."/>
            <person name="Simmons B.A."/>
            <person name="Makela M.R."/>
            <person name="De vries R.P."/>
            <person name="Grigoriev I.V."/>
            <person name="Mortensen U.H."/>
            <person name="Baker S.E."/>
            <person name="Andersen M.R."/>
        </authorList>
    </citation>
    <scope>NUCLEOTIDE SEQUENCE [LARGE SCALE GENOMIC DNA]</scope>
    <source>
        <strain evidence="2 3">ATCC 13157</strain>
    </source>
</reference>
<feature type="domain" description="DUF2241" evidence="1">
    <location>
        <begin position="5"/>
        <end position="80"/>
    </location>
</feature>
<evidence type="ECO:0000313" key="3">
    <source>
        <dbReference type="Proteomes" id="UP000254937"/>
    </source>
</evidence>
<accession>A0A370PAV0</accession>
<dbReference type="Proteomes" id="UP000254937">
    <property type="component" value="Unassembled WGS sequence"/>
</dbReference>
<protein>
    <recommendedName>
        <fullName evidence="1">DUF2241 domain-containing protein</fullName>
    </recommendedName>
</protein>
<organism evidence="2 3">
    <name type="scientific">Aspergillus phoenicis ATCC 13157</name>
    <dbReference type="NCBI Taxonomy" id="1353007"/>
    <lineage>
        <taxon>Eukaryota</taxon>
        <taxon>Fungi</taxon>
        <taxon>Dikarya</taxon>
        <taxon>Ascomycota</taxon>
        <taxon>Pezizomycotina</taxon>
        <taxon>Eurotiomycetes</taxon>
        <taxon>Eurotiomycetidae</taxon>
        <taxon>Eurotiales</taxon>
        <taxon>Aspergillaceae</taxon>
        <taxon>Aspergillus</taxon>
    </lineage>
</organism>
<dbReference type="Gene3D" id="3.30.2130.10">
    <property type="entry name" value="VC0802-like"/>
    <property type="match status" value="1"/>
</dbReference>
<keyword evidence="3" id="KW-1185">Reference proteome</keyword>
<proteinExistence type="predicted"/>
<dbReference type="Pfam" id="PF10000">
    <property type="entry name" value="ACT_3"/>
    <property type="match status" value="1"/>
</dbReference>
<dbReference type="AlphaFoldDB" id="A0A370PAV0"/>
<name>A0A370PAV0_ASPPH</name>
<sequence>MPPTPGESNLQTLLSSLSPILHPDLFVFLTIPHTSISQAGPDLHTLQPQLLFQEAEGTTYIVTRERAEAHGFTNYVFPCRMVTISVHSSLEAVGLMAAISASLKNAGVSANVVSGFYHDHVFVPEGKEEVALRALRELAAGN</sequence>
<evidence type="ECO:0000313" key="2">
    <source>
        <dbReference type="EMBL" id="RDK39312.1"/>
    </source>
</evidence>
<dbReference type="PANTHER" id="PTHR39199">
    <property type="entry name" value="BLR5128 PROTEIN"/>
    <property type="match status" value="1"/>
</dbReference>
<dbReference type="PANTHER" id="PTHR39199:SF1">
    <property type="entry name" value="BLR5128 PROTEIN"/>
    <property type="match status" value="1"/>
</dbReference>